<feature type="transmembrane region" description="Helical" evidence="1">
    <location>
        <begin position="12"/>
        <end position="31"/>
    </location>
</feature>
<name>A0A0K0EM95_STRER</name>
<dbReference type="AlphaFoldDB" id="A0A0K0EM95"/>
<evidence type="ECO:0000256" key="1">
    <source>
        <dbReference type="SAM" id="Phobius"/>
    </source>
</evidence>
<reference evidence="2" key="1">
    <citation type="submission" date="2015-08" db="UniProtKB">
        <authorList>
            <consortium name="WormBaseParasite"/>
        </authorList>
    </citation>
    <scope>IDENTIFICATION</scope>
</reference>
<keyword evidence="1" id="KW-0812">Transmembrane</keyword>
<protein>
    <submittedName>
        <fullName evidence="2">Transcriptional regulator</fullName>
    </submittedName>
</protein>
<sequence length="76" mass="8924">MFDMTDNQQVIMSLILHIIGINFGIWCWYLFPKNPYRNINRSATSIMVKLNDSSEYESLIPLNSLQKDISNNRYHG</sequence>
<keyword evidence="1" id="KW-1133">Transmembrane helix</keyword>
<keyword evidence="1" id="KW-0472">Membrane</keyword>
<dbReference type="WBParaSite" id="SSTP_0001058300.1">
    <property type="protein sequence ID" value="SSTP_0001058300.1"/>
    <property type="gene ID" value="SSTP_0001058300"/>
</dbReference>
<proteinExistence type="predicted"/>
<evidence type="ECO:0000313" key="2">
    <source>
        <dbReference type="WBParaSite" id="SSTP_0001058300.1"/>
    </source>
</evidence>
<accession>A0A0K0EM95</accession>
<organism evidence="2">
    <name type="scientific">Strongyloides stercoralis</name>
    <name type="common">Threadworm</name>
    <dbReference type="NCBI Taxonomy" id="6248"/>
    <lineage>
        <taxon>Eukaryota</taxon>
        <taxon>Metazoa</taxon>
        <taxon>Ecdysozoa</taxon>
        <taxon>Nematoda</taxon>
        <taxon>Chromadorea</taxon>
        <taxon>Rhabditida</taxon>
        <taxon>Tylenchina</taxon>
        <taxon>Panagrolaimomorpha</taxon>
        <taxon>Strongyloidoidea</taxon>
        <taxon>Strongyloididae</taxon>
        <taxon>Strongyloides</taxon>
    </lineage>
</organism>